<evidence type="ECO:0000313" key="3">
    <source>
        <dbReference type="Proteomes" id="UP000008637"/>
    </source>
</evidence>
<dbReference type="EMBL" id="FR773153">
    <property type="protein sequence ID" value="CBY92805.1"/>
    <property type="molecule type" value="Genomic_DNA"/>
</dbReference>
<reference evidence="2 3" key="1">
    <citation type="journal article" date="2011" name="J. Bacteriol.">
        <title>Complete genome sequence of Mycoplasma haemofelis, a hemotropic mycoplasma.</title>
        <authorList>
            <person name="Barker E.N."/>
            <person name="Helps C.R."/>
            <person name="Peters I.R."/>
            <person name="Darby A.C."/>
            <person name="Radford A.D."/>
            <person name="Tasker S."/>
        </authorList>
    </citation>
    <scope>NUCLEOTIDE SEQUENCE [LARGE SCALE GENOMIC DNA]</scope>
    <source>
        <strain evidence="2 3">Langford 1</strain>
    </source>
</reference>
<sequence length="217" mass="24025">MSKLLLPALGLGGASVAAAGSYAFLSEKKDPVVQKEKTFRSKYSQAILESTSNLWDTKFTSLKDGSKPSHPTLILAKEKSGKTETESEAKTLHKQGCQAIYESKINDTTYLSDFQTYCAKNLKDAITKTWIADANTESGKWNTKLGSLKDHNPETNLALDDKLTTLKGQLSKISGNSWTDEHRKSLKDWCDESQKSIFMGENDGSFKHSQLYCVEGQ</sequence>
<evidence type="ECO:0000256" key="1">
    <source>
        <dbReference type="SAM" id="SignalP"/>
    </source>
</evidence>
<dbReference type="Proteomes" id="UP000008637">
    <property type="component" value="Chromosome"/>
</dbReference>
<dbReference type="OrthoDB" id="9815750at2"/>
<keyword evidence="1" id="KW-0732">Signal</keyword>
<accession>E8ZI34</accession>
<dbReference type="HOGENOM" id="CLU_096783_0_0_14"/>
<protein>
    <recommendedName>
        <fullName evidence="4">Lipoprotein</fullName>
    </recommendedName>
</protein>
<evidence type="ECO:0008006" key="4">
    <source>
        <dbReference type="Google" id="ProtNLM"/>
    </source>
</evidence>
<organism evidence="2 3">
    <name type="scientific">Mycoplasma haemofelis (strain Langford 1)</name>
    <name type="common">Haemobartonella felis</name>
    <dbReference type="NCBI Taxonomy" id="941640"/>
    <lineage>
        <taxon>Bacteria</taxon>
        <taxon>Bacillati</taxon>
        <taxon>Mycoplasmatota</taxon>
        <taxon>Mollicutes</taxon>
        <taxon>Mycoplasmataceae</taxon>
        <taxon>Mycoplasma</taxon>
    </lineage>
</organism>
<dbReference type="KEGG" id="mha:HF1_07970"/>
<proteinExistence type="predicted"/>
<feature type="chain" id="PRO_5003236091" description="Lipoprotein" evidence="1">
    <location>
        <begin position="20"/>
        <end position="217"/>
    </location>
</feature>
<gene>
    <name evidence="2" type="ordered locus">HF1_07970</name>
</gene>
<dbReference type="AlphaFoldDB" id="E8ZI34"/>
<evidence type="ECO:0000313" key="2">
    <source>
        <dbReference type="EMBL" id="CBY92805.1"/>
    </source>
</evidence>
<name>E8ZI34_MYCHL</name>
<feature type="signal peptide" evidence="1">
    <location>
        <begin position="1"/>
        <end position="19"/>
    </location>
</feature>
<keyword evidence="3" id="KW-1185">Reference proteome</keyword>